<evidence type="ECO:0000313" key="2">
    <source>
        <dbReference type="Proteomes" id="UP000322981"/>
    </source>
</evidence>
<dbReference type="EMBL" id="VWXX01000025">
    <property type="protein sequence ID" value="KAA6184033.1"/>
    <property type="molecule type" value="Genomic_DNA"/>
</dbReference>
<organism evidence="1 2">
    <name type="scientific">Thiohalocapsa marina</name>
    <dbReference type="NCBI Taxonomy" id="424902"/>
    <lineage>
        <taxon>Bacteria</taxon>
        <taxon>Pseudomonadati</taxon>
        <taxon>Pseudomonadota</taxon>
        <taxon>Gammaproteobacteria</taxon>
        <taxon>Chromatiales</taxon>
        <taxon>Chromatiaceae</taxon>
        <taxon>Thiohalocapsa</taxon>
    </lineage>
</organism>
<comment type="caution">
    <text evidence="1">The sequence shown here is derived from an EMBL/GenBank/DDBJ whole genome shotgun (WGS) entry which is preliminary data.</text>
</comment>
<reference evidence="1 2" key="1">
    <citation type="submission" date="2019-09" db="EMBL/GenBank/DDBJ databases">
        <title>Whole-genome sequence of the purple sulfur bacterium Thiohalocapsa marina DSM 19078.</title>
        <authorList>
            <person name="Kyndt J.A."/>
            <person name="Meyer T.E."/>
        </authorList>
    </citation>
    <scope>NUCLEOTIDE SEQUENCE [LARGE SCALE GENOMIC DNA]</scope>
    <source>
        <strain evidence="1 2">DSM 19078</strain>
    </source>
</reference>
<dbReference type="RefSeq" id="WP_150094002.1">
    <property type="nucleotide sequence ID" value="NZ_JBFUOH010000035.1"/>
</dbReference>
<accession>A0A5M8FGP4</accession>
<sequence length="69" mass="7876">MSTQWAHEGRFPETVGTDSSGRVGVILDLKGRNHRQWLIYDQAHSDILIFTFLKDCPILSLRGDIVHRA</sequence>
<evidence type="ECO:0000313" key="1">
    <source>
        <dbReference type="EMBL" id="KAA6184033.1"/>
    </source>
</evidence>
<dbReference type="Proteomes" id="UP000322981">
    <property type="component" value="Unassembled WGS sequence"/>
</dbReference>
<keyword evidence="2" id="KW-1185">Reference proteome</keyword>
<gene>
    <name evidence="1" type="ORF">F2Q65_13850</name>
</gene>
<proteinExistence type="predicted"/>
<name>A0A5M8FGP4_9GAMM</name>
<protein>
    <submittedName>
        <fullName evidence="1">Uncharacterized protein</fullName>
    </submittedName>
</protein>
<dbReference type="AlphaFoldDB" id="A0A5M8FGP4"/>